<evidence type="ECO:0008006" key="3">
    <source>
        <dbReference type="Google" id="ProtNLM"/>
    </source>
</evidence>
<comment type="caution">
    <text evidence="1">The sequence shown here is derived from an EMBL/GenBank/DDBJ whole genome shotgun (WGS) entry which is preliminary data.</text>
</comment>
<dbReference type="EMBL" id="RCZA01000004">
    <property type="protein sequence ID" value="TPG84800.1"/>
    <property type="molecule type" value="Genomic_DNA"/>
</dbReference>
<dbReference type="Proteomes" id="UP000320914">
    <property type="component" value="Unassembled WGS sequence"/>
</dbReference>
<name>A0A502II07_9PSED</name>
<dbReference type="RefSeq" id="WP_140678666.1">
    <property type="nucleotide sequence ID" value="NZ_RCZA01000004.1"/>
</dbReference>
<proteinExistence type="predicted"/>
<dbReference type="AlphaFoldDB" id="A0A502II07"/>
<protein>
    <recommendedName>
        <fullName evidence="3">DUF4760 domain-containing protein</fullName>
    </recommendedName>
</protein>
<sequence length="186" mass="20949">MDLTIVTSIIAPASALLGVALASRSQLRTVREAQAAQFHVETMKLNASVKEKHRAEVIANYIEVHKALSYLTREYSFTSMDIMVRAGISEEKFDRKYLISCERLDGARALVEMHFAEIFKPVDEIYAQMNIFWGNFKEALNKIKAEKAYAEYEAVIDKARQSSLAITECAQIAKRKLNGLASEIVN</sequence>
<accession>A0A502II07</accession>
<gene>
    <name evidence="1" type="ORF">EAH74_12320</name>
</gene>
<organism evidence="1 2">
    <name type="scientific">Pseudomonas mandelii</name>
    <dbReference type="NCBI Taxonomy" id="75612"/>
    <lineage>
        <taxon>Bacteria</taxon>
        <taxon>Pseudomonadati</taxon>
        <taxon>Pseudomonadota</taxon>
        <taxon>Gammaproteobacteria</taxon>
        <taxon>Pseudomonadales</taxon>
        <taxon>Pseudomonadaceae</taxon>
        <taxon>Pseudomonas</taxon>
    </lineage>
</organism>
<evidence type="ECO:0000313" key="1">
    <source>
        <dbReference type="EMBL" id="TPG84800.1"/>
    </source>
</evidence>
<reference evidence="1 2" key="1">
    <citation type="journal article" date="2019" name="Environ. Microbiol.">
        <title>Species interactions and distinct microbial communities in high Arctic permafrost affected cryosols are associated with the CH4 and CO2 gas fluxes.</title>
        <authorList>
            <person name="Altshuler I."/>
            <person name="Hamel J."/>
            <person name="Turney S."/>
            <person name="Magnuson E."/>
            <person name="Levesque R."/>
            <person name="Greer C."/>
            <person name="Whyte L.G."/>
        </authorList>
    </citation>
    <scope>NUCLEOTIDE SEQUENCE [LARGE SCALE GENOMIC DNA]</scope>
    <source>
        <strain evidence="1 2">OWC5</strain>
    </source>
</reference>
<evidence type="ECO:0000313" key="2">
    <source>
        <dbReference type="Proteomes" id="UP000320914"/>
    </source>
</evidence>